<feature type="non-terminal residue" evidence="4">
    <location>
        <position position="1"/>
    </location>
</feature>
<dbReference type="InterPro" id="IPR020459">
    <property type="entry name" value="AMP-binding"/>
</dbReference>
<dbReference type="PANTHER" id="PTHR44845">
    <property type="entry name" value="CARRIER DOMAIN-CONTAINING PROTEIN"/>
    <property type="match status" value="1"/>
</dbReference>
<dbReference type="Gene3D" id="3.40.50.980">
    <property type="match status" value="2"/>
</dbReference>
<dbReference type="Proteomes" id="UP001597024">
    <property type="component" value="Unassembled WGS sequence"/>
</dbReference>
<evidence type="ECO:0000259" key="3">
    <source>
        <dbReference type="Pfam" id="PF00501"/>
    </source>
</evidence>
<gene>
    <name evidence="4" type="ORF">ACFQ08_44425</name>
</gene>
<dbReference type="PANTHER" id="PTHR44845:SF6">
    <property type="entry name" value="BETA-ALANINE-ACTIVATING ENZYME"/>
    <property type="match status" value="1"/>
</dbReference>
<proteinExistence type="predicted"/>
<evidence type="ECO:0000256" key="1">
    <source>
        <dbReference type="ARBA" id="ARBA00022450"/>
    </source>
</evidence>
<name>A0ABW3E650_9ACTN</name>
<keyword evidence="2" id="KW-0597">Phosphoprotein</keyword>
<keyword evidence="1" id="KW-0596">Phosphopantetheine</keyword>
<feature type="non-terminal residue" evidence="4">
    <location>
        <position position="193"/>
    </location>
</feature>
<organism evidence="4 5">
    <name type="scientific">Streptosporangium algeriense</name>
    <dbReference type="NCBI Taxonomy" id="1682748"/>
    <lineage>
        <taxon>Bacteria</taxon>
        <taxon>Bacillati</taxon>
        <taxon>Actinomycetota</taxon>
        <taxon>Actinomycetes</taxon>
        <taxon>Streptosporangiales</taxon>
        <taxon>Streptosporangiaceae</taxon>
        <taxon>Streptosporangium</taxon>
    </lineage>
</organism>
<comment type="caution">
    <text evidence="4">The sequence shown here is derived from an EMBL/GenBank/DDBJ whole genome shotgun (WGS) entry which is preliminary data.</text>
</comment>
<protein>
    <submittedName>
        <fullName evidence="4">AMP-binding protein</fullName>
    </submittedName>
</protein>
<dbReference type="EMBL" id="JBHTHX010003354">
    <property type="protein sequence ID" value="MFD0891640.1"/>
    <property type="molecule type" value="Genomic_DNA"/>
</dbReference>
<feature type="domain" description="AMP-dependent synthetase/ligase" evidence="3">
    <location>
        <begin position="27"/>
        <end position="191"/>
    </location>
</feature>
<dbReference type="PRINTS" id="PR00154">
    <property type="entry name" value="AMPBINDING"/>
</dbReference>
<keyword evidence="5" id="KW-1185">Reference proteome</keyword>
<dbReference type="InterPro" id="IPR020845">
    <property type="entry name" value="AMP-binding_CS"/>
</dbReference>
<evidence type="ECO:0000313" key="4">
    <source>
        <dbReference type="EMBL" id="MFD0891640.1"/>
    </source>
</evidence>
<evidence type="ECO:0000256" key="2">
    <source>
        <dbReference type="ARBA" id="ARBA00022553"/>
    </source>
</evidence>
<accession>A0ABW3E650</accession>
<reference evidence="5" key="1">
    <citation type="journal article" date="2019" name="Int. J. Syst. Evol. Microbiol.">
        <title>The Global Catalogue of Microorganisms (GCM) 10K type strain sequencing project: providing services to taxonomists for standard genome sequencing and annotation.</title>
        <authorList>
            <consortium name="The Broad Institute Genomics Platform"/>
            <consortium name="The Broad Institute Genome Sequencing Center for Infectious Disease"/>
            <person name="Wu L."/>
            <person name="Ma J."/>
        </authorList>
    </citation>
    <scope>NUCLEOTIDE SEQUENCE [LARGE SCALE GENOMIC DNA]</scope>
    <source>
        <strain evidence="5">CCUG 62974</strain>
    </source>
</reference>
<sequence length="193" mass="20514">GETVRDLPETGAALVDLTAARSRLAEWPDTDPLVQVGGDDLAYVVYTSGSTGLPKGVMVSHLGLANLCAWHLRAFGIGQEDRASHLAGLGFDATVWELWPYLYGGARIDQPDQETLDDPEALVAWFAEKGTTTAFVPTPRIESLLDEPGITGSRLRTVLTGGDVLHRRPAPGLPFTVFNGYGPTETAVVATAG</sequence>
<dbReference type="PROSITE" id="PS00455">
    <property type="entry name" value="AMP_BINDING"/>
    <property type="match status" value="1"/>
</dbReference>
<evidence type="ECO:0000313" key="5">
    <source>
        <dbReference type="Proteomes" id="UP001597024"/>
    </source>
</evidence>
<dbReference type="SUPFAM" id="SSF56801">
    <property type="entry name" value="Acetyl-CoA synthetase-like"/>
    <property type="match status" value="1"/>
</dbReference>
<dbReference type="InterPro" id="IPR000873">
    <property type="entry name" value="AMP-dep_synth/lig_dom"/>
</dbReference>
<dbReference type="Pfam" id="PF00501">
    <property type="entry name" value="AMP-binding"/>
    <property type="match status" value="1"/>
</dbReference>